<dbReference type="PROSITE" id="PS50928">
    <property type="entry name" value="ABC_TM1"/>
    <property type="match status" value="1"/>
</dbReference>
<dbReference type="InterPro" id="IPR000515">
    <property type="entry name" value="MetI-like"/>
</dbReference>
<dbReference type="GO" id="GO:0055085">
    <property type="term" value="P:transmembrane transport"/>
    <property type="evidence" value="ECO:0007669"/>
    <property type="project" value="InterPro"/>
</dbReference>
<keyword evidence="5 7" id="KW-1133">Transmembrane helix</keyword>
<dbReference type="Pfam" id="PF00528">
    <property type="entry name" value="BPD_transp_1"/>
    <property type="match status" value="1"/>
</dbReference>
<sequence length="247" mass="27581">MVSSSLKRNIDVFTVPMRWIPSPIQWANYAEVWLGDHSMLRYFGNSMLVTSVSVAGDLITSSMAGYAFALLSFRGRNKIFFIYLSTAIVPSQLLLVPRFMFFQQVGLYNTLWALILPGLFTLYGTFLLRQFFIATPTELAEAARLDGATEWQVFWRIYLPLARPMLAALGIIRFVGSWNDYETPLVMLSDDSRYTIPLGLTQFVDGDGGLSAGLAMAASVSSVLPILIVFLIFQRQFVAALAFTGLK</sequence>
<dbReference type="PANTHER" id="PTHR43744">
    <property type="entry name" value="ABC TRANSPORTER PERMEASE PROTEIN MG189-RELATED-RELATED"/>
    <property type="match status" value="1"/>
</dbReference>
<reference evidence="10" key="1">
    <citation type="submission" date="2019-09" db="EMBL/GenBank/DDBJ databases">
        <title>Antimicrobial potential of Antarctic Bacteria.</title>
        <authorList>
            <person name="Benaud N."/>
            <person name="Edwards R.J."/>
            <person name="Ferrari B.C."/>
        </authorList>
    </citation>
    <scope>NUCLEOTIDE SEQUENCE [LARGE SCALE GENOMIC DNA]</scope>
    <source>
        <strain evidence="10">SPB151</strain>
    </source>
</reference>
<keyword evidence="10" id="KW-1185">Reference proteome</keyword>
<keyword evidence="3" id="KW-1003">Cell membrane</keyword>
<comment type="similarity">
    <text evidence="7">Belongs to the binding-protein-dependent transport system permease family.</text>
</comment>
<evidence type="ECO:0000313" key="9">
    <source>
        <dbReference type="EMBL" id="QNE23369.1"/>
    </source>
</evidence>
<evidence type="ECO:0000256" key="2">
    <source>
        <dbReference type="ARBA" id="ARBA00022448"/>
    </source>
</evidence>
<evidence type="ECO:0000256" key="6">
    <source>
        <dbReference type="ARBA" id="ARBA00023136"/>
    </source>
</evidence>
<keyword evidence="2 7" id="KW-0813">Transport</keyword>
<dbReference type="Proteomes" id="UP000515563">
    <property type="component" value="Chromosome"/>
</dbReference>
<gene>
    <name evidence="9" type="ORF">F1D05_38080</name>
</gene>
<feature type="transmembrane region" description="Helical" evidence="7">
    <location>
        <begin position="111"/>
        <end position="132"/>
    </location>
</feature>
<organism evidence="9 10">
    <name type="scientific">Kribbella qitaiheensis</name>
    <dbReference type="NCBI Taxonomy" id="1544730"/>
    <lineage>
        <taxon>Bacteria</taxon>
        <taxon>Bacillati</taxon>
        <taxon>Actinomycetota</taxon>
        <taxon>Actinomycetes</taxon>
        <taxon>Propionibacteriales</taxon>
        <taxon>Kribbellaceae</taxon>
        <taxon>Kribbella</taxon>
    </lineage>
</organism>
<evidence type="ECO:0000256" key="3">
    <source>
        <dbReference type="ARBA" id="ARBA00022475"/>
    </source>
</evidence>
<feature type="transmembrane region" description="Helical" evidence="7">
    <location>
        <begin position="80"/>
        <end position="99"/>
    </location>
</feature>
<feature type="transmembrane region" description="Helical" evidence="7">
    <location>
        <begin position="153"/>
        <end position="175"/>
    </location>
</feature>
<dbReference type="Gene3D" id="1.10.3720.10">
    <property type="entry name" value="MetI-like"/>
    <property type="match status" value="1"/>
</dbReference>
<dbReference type="EMBL" id="CP043661">
    <property type="protein sequence ID" value="QNE23369.1"/>
    <property type="molecule type" value="Genomic_DNA"/>
</dbReference>
<dbReference type="AlphaFoldDB" id="A0A7G6XAV4"/>
<name>A0A7G6XAV4_9ACTN</name>
<evidence type="ECO:0000256" key="5">
    <source>
        <dbReference type="ARBA" id="ARBA00022989"/>
    </source>
</evidence>
<dbReference type="SUPFAM" id="SSF161098">
    <property type="entry name" value="MetI-like"/>
    <property type="match status" value="1"/>
</dbReference>
<keyword evidence="6 7" id="KW-0472">Membrane</keyword>
<dbReference type="PANTHER" id="PTHR43744:SF12">
    <property type="entry name" value="ABC TRANSPORTER PERMEASE PROTEIN MG189-RELATED"/>
    <property type="match status" value="1"/>
</dbReference>
<evidence type="ECO:0000256" key="7">
    <source>
        <dbReference type="RuleBase" id="RU363032"/>
    </source>
</evidence>
<keyword evidence="4 7" id="KW-0812">Transmembrane</keyword>
<evidence type="ECO:0000259" key="8">
    <source>
        <dbReference type="PROSITE" id="PS50928"/>
    </source>
</evidence>
<comment type="subcellular location">
    <subcellularLocation>
        <location evidence="1 7">Cell membrane</location>
        <topology evidence="1 7">Multi-pass membrane protein</topology>
    </subcellularLocation>
</comment>
<reference evidence="9 10" key="2">
    <citation type="journal article" date="2020" name="Microbiol. Resour. Announc.">
        <title>Antarctic desert soil bacteria exhibit high novel natural product potential, evaluated through long-read genome sequencing and comparative genomics.</title>
        <authorList>
            <person name="Benaud N."/>
            <person name="Edwards R.J."/>
            <person name="Amos T.G."/>
            <person name="D'Agostino P.M."/>
            <person name="Gutierrez-Chavez C."/>
            <person name="Montgomery K."/>
            <person name="Nicetic I."/>
            <person name="Ferrari B.C."/>
        </authorList>
    </citation>
    <scope>NUCLEOTIDE SEQUENCE [LARGE SCALE GENOMIC DNA]</scope>
    <source>
        <strain evidence="9 10">SPB151</strain>
    </source>
</reference>
<dbReference type="InterPro" id="IPR035906">
    <property type="entry name" value="MetI-like_sf"/>
</dbReference>
<evidence type="ECO:0000256" key="1">
    <source>
        <dbReference type="ARBA" id="ARBA00004651"/>
    </source>
</evidence>
<dbReference type="KEGG" id="kqi:F1D05_38080"/>
<dbReference type="GO" id="GO:0005886">
    <property type="term" value="C:plasma membrane"/>
    <property type="evidence" value="ECO:0007669"/>
    <property type="project" value="UniProtKB-SubCell"/>
</dbReference>
<dbReference type="CDD" id="cd06261">
    <property type="entry name" value="TM_PBP2"/>
    <property type="match status" value="1"/>
</dbReference>
<evidence type="ECO:0000256" key="4">
    <source>
        <dbReference type="ARBA" id="ARBA00022692"/>
    </source>
</evidence>
<proteinExistence type="inferred from homology"/>
<feature type="transmembrane region" description="Helical" evidence="7">
    <location>
        <begin position="48"/>
        <end position="73"/>
    </location>
</feature>
<accession>A0A7G6XAV4</accession>
<feature type="domain" description="ABC transmembrane type-1" evidence="8">
    <location>
        <begin position="43"/>
        <end position="233"/>
    </location>
</feature>
<feature type="transmembrane region" description="Helical" evidence="7">
    <location>
        <begin position="210"/>
        <end position="233"/>
    </location>
</feature>
<evidence type="ECO:0000313" key="10">
    <source>
        <dbReference type="Proteomes" id="UP000515563"/>
    </source>
</evidence>
<protein>
    <submittedName>
        <fullName evidence="9">Carbohydrate ABC transporter permease</fullName>
    </submittedName>
</protein>